<dbReference type="Proteomes" id="UP000240009">
    <property type="component" value="Unassembled WGS sequence"/>
</dbReference>
<keyword evidence="2" id="KW-0472">Membrane</keyword>
<evidence type="ECO:0000256" key="2">
    <source>
        <dbReference type="SAM" id="Phobius"/>
    </source>
</evidence>
<feature type="region of interest" description="Disordered" evidence="1">
    <location>
        <begin position="172"/>
        <end position="239"/>
    </location>
</feature>
<proteinExistence type="predicted"/>
<dbReference type="InterPro" id="IPR018391">
    <property type="entry name" value="PQQ_b-propeller_rpt"/>
</dbReference>
<organism evidence="5 6">
    <name type="scientific">Blastopirellula marina</name>
    <dbReference type="NCBI Taxonomy" id="124"/>
    <lineage>
        <taxon>Bacteria</taxon>
        <taxon>Pseudomonadati</taxon>
        <taxon>Planctomycetota</taxon>
        <taxon>Planctomycetia</taxon>
        <taxon>Pirellulales</taxon>
        <taxon>Pirellulaceae</taxon>
        <taxon>Blastopirellula</taxon>
    </lineage>
</organism>
<dbReference type="Gene3D" id="2.130.10.10">
    <property type="entry name" value="YVTN repeat-like/Quinoprotein amine dehydrogenase"/>
    <property type="match status" value="2"/>
</dbReference>
<feature type="domain" description="SLA1 homology" evidence="3">
    <location>
        <begin position="108"/>
        <end position="164"/>
    </location>
</feature>
<dbReference type="PANTHER" id="PTHR34512">
    <property type="entry name" value="CELL SURFACE PROTEIN"/>
    <property type="match status" value="1"/>
</dbReference>
<feature type="compositionally biased region" description="Basic and acidic residues" evidence="1">
    <location>
        <begin position="172"/>
        <end position="206"/>
    </location>
</feature>
<evidence type="ECO:0000259" key="4">
    <source>
        <dbReference type="Pfam" id="PF13360"/>
    </source>
</evidence>
<dbReference type="GO" id="GO:0043130">
    <property type="term" value="F:ubiquitin binding"/>
    <property type="evidence" value="ECO:0007669"/>
    <property type="project" value="InterPro"/>
</dbReference>
<dbReference type="Pfam" id="PF13360">
    <property type="entry name" value="PQQ_2"/>
    <property type="match status" value="1"/>
</dbReference>
<keyword evidence="2" id="KW-1133">Transmembrane helix</keyword>
<feature type="domain" description="Pyrrolo-quinoline quinone repeat" evidence="4">
    <location>
        <begin position="276"/>
        <end position="519"/>
    </location>
</feature>
<dbReference type="InterPro" id="IPR011047">
    <property type="entry name" value="Quinoprotein_ADH-like_sf"/>
</dbReference>
<dbReference type="AlphaFoldDB" id="A0A2S8FY43"/>
<dbReference type="GO" id="GO:0008092">
    <property type="term" value="F:cytoskeletal protein binding"/>
    <property type="evidence" value="ECO:0007669"/>
    <property type="project" value="InterPro"/>
</dbReference>
<dbReference type="GO" id="GO:0042802">
    <property type="term" value="F:identical protein binding"/>
    <property type="evidence" value="ECO:0007669"/>
    <property type="project" value="InterPro"/>
</dbReference>
<feature type="transmembrane region" description="Helical" evidence="2">
    <location>
        <begin position="23"/>
        <end position="42"/>
    </location>
</feature>
<comment type="caution">
    <text evidence="5">The sequence shown here is derived from an EMBL/GenBank/DDBJ whole genome shotgun (WGS) entry which is preliminary data.</text>
</comment>
<dbReference type="GO" id="GO:0030674">
    <property type="term" value="F:protein-macromolecule adaptor activity"/>
    <property type="evidence" value="ECO:0007669"/>
    <property type="project" value="InterPro"/>
</dbReference>
<dbReference type="EMBL" id="PUIA01000017">
    <property type="protein sequence ID" value="PQO37105.1"/>
    <property type="molecule type" value="Genomic_DNA"/>
</dbReference>
<dbReference type="SMART" id="SM00564">
    <property type="entry name" value="PQQ"/>
    <property type="match status" value="4"/>
</dbReference>
<accession>A0A2S8FY43</accession>
<dbReference type="SUPFAM" id="SSF50998">
    <property type="entry name" value="Quinoprotein alcohol dehydrogenase-like"/>
    <property type="match status" value="1"/>
</dbReference>
<evidence type="ECO:0000256" key="1">
    <source>
        <dbReference type="SAM" id="MobiDB-lite"/>
    </source>
</evidence>
<gene>
    <name evidence="5" type="ORF">C5Y96_08070</name>
</gene>
<protein>
    <submittedName>
        <fullName evidence="5">Uncharacterized protein</fullName>
    </submittedName>
</protein>
<reference evidence="5 6" key="1">
    <citation type="submission" date="2018-02" db="EMBL/GenBank/DDBJ databases">
        <title>Comparative genomes isolates from brazilian mangrove.</title>
        <authorList>
            <person name="Araujo J.E."/>
            <person name="Taketani R.G."/>
            <person name="Silva M.C.P."/>
            <person name="Loureco M.V."/>
            <person name="Andreote F.D."/>
        </authorList>
    </citation>
    <scope>NUCLEOTIDE SEQUENCE [LARGE SCALE GENOMIC DNA]</scope>
    <source>
        <strain evidence="5 6">HEX-2 MGV</strain>
    </source>
</reference>
<dbReference type="Pfam" id="PF03983">
    <property type="entry name" value="SHD1"/>
    <property type="match status" value="1"/>
</dbReference>
<dbReference type="InterPro" id="IPR015943">
    <property type="entry name" value="WD40/YVTN_repeat-like_dom_sf"/>
</dbReference>
<dbReference type="InterPro" id="IPR007131">
    <property type="entry name" value="SHD1"/>
</dbReference>
<sequence length="600" mass="65723">MLILCSRQTWAVSHPPHRRPTPIARTALVGAIFLFLLAFALVPSPWSTGARGPEEMFVEISVETEQNRMTCPSFALAAFSTLKVSSMYRAITALVISVGMFAALAWAESRNWTDSTGQFNIEAEFVEYSQGDVTLKKSDGETIVVPMNKLSKADQAWIRALLRERLAERKAAEMRPAENRPGEMRSNENRPTRGGREPDRKEDDSPVAKFGEPGDWLQWRGPDSNNIAPGPAAPTQWNETENVKWKVEVPGRGHSSPIIVGDLIVLTTANEGRQTASVLAFDKMTGKSVWQTPVFQGGFQGEIHPKNTHATSTVASNGKQLFVVFIQNQSVQLIALDLQGKLQWQVNAGPYVPDQYKFGYGPSPILYGDSVIVASEYEKGWLGAFAQANGQSRWKQPRAGISFSSPVVAKIGGKDQLLISGLKSVSAYSPKTGEPLWSAPGTTNATCGTMVWEGDTVFASGGYPDAQTVAVKGGQVQWSNNEKCYEQSMLAYDGHVYAMNDNGIFFCWNGQTGEEKWKTRLGGPVSASPLLSGGNIYAANEKGDVWVIKASPDSYELVAENRLGDEIFATPIVSEGRLYARYADSSQGKRQEYLICIEQQ</sequence>
<dbReference type="PANTHER" id="PTHR34512:SF30">
    <property type="entry name" value="OUTER MEMBRANE PROTEIN ASSEMBLY FACTOR BAMB"/>
    <property type="match status" value="1"/>
</dbReference>
<dbReference type="Gene3D" id="2.30.30.700">
    <property type="entry name" value="SLA1 homology domain 1"/>
    <property type="match status" value="1"/>
</dbReference>
<dbReference type="InterPro" id="IPR002372">
    <property type="entry name" value="PQQ_rpt_dom"/>
</dbReference>
<evidence type="ECO:0000313" key="5">
    <source>
        <dbReference type="EMBL" id="PQO37105.1"/>
    </source>
</evidence>
<evidence type="ECO:0000313" key="6">
    <source>
        <dbReference type="Proteomes" id="UP000240009"/>
    </source>
</evidence>
<dbReference type="Gene3D" id="2.40.10.480">
    <property type="match status" value="1"/>
</dbReference>
<keyword evidence="2" id="KW-0812">Transmembrane</keyword>
<evidence type="ECO:0000259" key="3">
    <source>
        <dbReference type="Pfam" id="PF03983"/>
    </source>
</evidence>
<name>A0A2S8FY43_9BACT</name>